<keyword evidence="3" id="KW-1185">Reference proteome</keyword>
<dbReference type="WBParaSite" id="TCLT_0000864001-mRNA-1">
    <property type="protein sequence ID" value="TCLT_0000864001-mRNA-1"/>
    <property type="gene ID" value="TCLT_0000864001"/>
</dbReference>
<organism evidence="4">
    <name type="scientific">Thelazia callipaeda</name>
    <name type="common">Oriental eyeworm</name>
    <name type="synonym">Parasitic nematode</name>
    <dbReference type="NCBI Taxonomy" id="103827"/>
    <lineage>
        <taxon>Eukaryota</taxon>
        <taxon>Metazoa</taxon>
        <taxon>Ecdysozoa</taxon>
        <taxon>Nematoda</taxon>
        <taxon>Chromadorea</taxon>
        <taxon>Rhabditida</taxon>
        <taxon>Spirurina</taxon>
        <taxon>Spiruromorpha</taxon>
        <taxon>Thelazioidea</taxon>
        <taxon>Thelaziidae</taxon>
        <taxon>Thelazia</taxon>
    </lineage>
</organism>
<evidence type="ECO:0000259" key="1">
    <source>
        <dbReference type="PROSITE" id="PS50132"/>
    </source>
</evidence>
<evidence type="ECO:0000313" key="3">
    <source>
        <dbReference type="Proteomes" id="UP000276776"/>
    </source>
</evidence>
<dbReference type="InterPro" id="IPR046995">
    <property type="entry name" value="RGS10/12/14-like"/>
</dbReference>
<dbReference type="PANTHER" id="PTHR45945">
    <property type="entry name" value="REGULATOR OF G-PROTEIN SIGNALING LOCO"/>
    <property type="match status" value="1"/>
</dbReference>
<dbReference type="Gene3D" id="1.10.167.10">
    <property type="entry name" value="Regulator of G-protein Signalling 4, domain 2"/>
    <property type="match status" value="1"/>
</dbReference>
<feature type="domain" description="RGS" evidence="1">
    <location>
        <begin position="20"/>
        <end position="115"/>
    </location>
</feature>
<protein>
    <submittedName>
        <fullName evidence="4">RGS domain-containing protein</fullName>
    </submittedName>
</protein>
<dbReference type="GO" id="GO:0005096">
    <property type="term" value="F:GTPase activator activity"/>
    <property type="evidence" value="ECO:0007669"/>
    <property type="project" value="InterPro"/>
</dbReference>
<sequence length="680" mass="76686">MEMASEMHGSNQTLDKTCSDVEKILQNDLYRKPFQQFLEQQFCAENINFYMAVEEYRSIPDSDLERRAKVASQIFEKHFSHNSVEPVNVDNCTSKSIKDAVMSHNFTSQLFDVAQYQYDCWPRYLRAGGTAPTFGDGSNKISGSWVASTPTLQYRGKDKRKSLIWHALKPRCSHWKKAWSDGIGSLVQNCNYDSSVVQFSESQHSSRLSFAEDNLTRNALFFEFDAKLRFGILSKYGSLRRRGSTISGKQRSIFIEMTRIHSSVSPQTTSSSTFTKICAKFCTLVLNDARCVERIALQDPKESVGKWTAMIAAQRGMDPRATEVVDAQSGATIDPARQAVDALNNRCVRLLPILYFAAEIVMPSCSNKMGVTNSRLVLMRARHGLSLSTVLKPVLAKYLIDFNSCVIVLPNTSDVISGQATVGSVGQRFVVVMTQQQYQERQHSPKHEVSKEVHSMQFSTPEINFPFYQHGDVAFVELPADYDLRTGKINAVRCYSNTKTDHTSSLLKFVRKASQAVTNREPSDFAGPSFLHHHQGALQQQYFVGHIHSHSMTSNYTNKSRRKSLGEFQRTVSAALTDIPYCGEDTDMENQWLPETPRSGISGNQTSREYSDPKGKIFEIPEFLKKVNTSEVMDEDTKLTLIDSVSPKIPPLYTSTVSSDKDFLPCDRKESLGWQRADYV</sequence>
<evidence type="ECO:0000313" key="2">
    <source>
        <dbReference type="EMBL" id="VDN06204.1"/>
    </source>
</evidence>
<dbReference type="STRING" id="103827.A0A158RCR8"/>
<dbReference type="GO" id="GO:0005634">
    <property type="term" value="C:nucleus"/>
    <property type="evidence" value="ECO:0007669"/>
    <property type="project" value="TreeGrafter"/>
</dbReference>
<dbReference type="Proteomes" id="UP000276776">
    <property type="component" value="Unassembled WGS sequence"/>
</dbReference>
<dbReference type="CDD" id="cd07440">
    <property type="entry name" value="RGS"/>
    <property type="match status" value="1"/>
</dbReference>
<gene>
    <name evidence="2" type="ORF">TCLT_LOCUS8629</name>
</gene>
<dbReference type="PROSITE" id="PS50132">
    <property type="entry name" value="RGS"/>
    <property type="match status" value="1"/>
</dbReference>
<dbReference type="InterPro" id="IPR036305">
    <property type="entry name" value="RGS_sf"/>
</dbReference>
<dbReference type="OrthoDB" id="196547at2759"/>
<dbReference type="PANTHER" id="PTHR45945:SF3">
    <property type="entry name" value="REGULATOR OF G-PROTEIN SIGNALING LOCO"/>
    <property type="match status" value="1"/>
</dbReference>
<reference evidence="2 3" key="2">
    <citation type="submission" date="2018-11" db="EMBL/GenBank/DDBJ databases">
        <authorList>
            <consortium name="Pathogen Informatics"/>
        </authorList>
    </citation>
    <scope>NUCLEOTIDE SEQUENCE [LARGE SCALE GENOMIC DNA]</scope>
</reference>
<dbReference type="PRINTS" id="PR01301">
    <property type="entry name" value="RGSPROTEIN"/>
</dbReference>
<name>A0A158RCR8_THECL</name>
<dbReference type="InterPro" id="IPR016137">
    <property type="entry name" value="RGS"/>
</dbReference>
<dbReference type="GO" id="GO:0005737">
    <property type="term" value="C:cytoplasm"/>
    <property type="evidence" value="ECO:0007669"/>
    <property type="project" value="TreeGrafter"/>
</dbReference>
<dbReference type="SUPFAM" id="SSF48097">
    <property type="entry name" value="Regulator of G-protein signaling, RGS"/>
    <property type="match status" value="1"/>
</dbReference>
<dbReference type="EMBL" id="UYYF01004660">
    <property type="protein sequence ID" value="VDN06204.1"/>
    <property type="molecule type" value="Genomic_DNA"/>
</dbReference>
<proteinExistence type="predicted"/>
<reference evidence="4" key="1">
    <citation type="submission" date="2016-04" db="UniProtKB">
        <authorList>
            <consortium name="WormBaseParasite"/>
        </authorList>
    </citation>
    <scope>IDENTIFICATION</scope>
</reference>
<dbReference type="Pfam" id="PF00615">
    <property type="entry name" value="RGS"/>
    <property type="match status" value="1"/>
</dbReference>
<dbReference type="InterPro" id="IPR044926">
    <property type="entry name" value="RGS_subdomain_2"/>
</dbReference>
<evidence type="ECO:0000313" key="4">
    <source>
        <dbReference type="WBParaSite" id="TCLT_0000864001-mRNA-1"/>
    </source>
</evidence>
<accession>A0A158RCR8</accession>
<dbReference type="OMA" id="FYQHGDV"/>
<dbReference type="SMART" id="SM00315">
    <property type="entry name" value="RGS"/>
    <property type="match status" value="1"/>
</dbReference>
<dbReference type="GO" id="GO:0005886">
    <property type="term" value="C:plasma membrane"/>
    <property type="evidence" value="ECO:0007669"/>
    <property type="project" value="TreeGrafter"/>
</dbReference>
<dbReference type="AlphaFoldDB" id="A0A158RCR8"/>
<dbReference type="GO" id="GO:0008277">
    <property type="term" value="P:regulation of G protein-coupled receptor signaling pathway"/>
    <property type="evidence" value="ECO:0007669"/>
    <property type="project" value="TreeGrafter"/>
</dbReference>